<dbReference type="Proteomes" id="UP000245340">
    <property type="component" value="Unplaced"/>
</dbReference>
<dbReference type="RefSeq" id="XP_004416465.1">
    <property type="nucleotide sequence ID" value="XM_004416408.1"/>
</dbReference>
<evidence type="ECO:0000256" key="2">
    <source>
        <dbReference type="RuleBase" id="RU003876"/>
    </source>
</evidence>
<dbReference type="SUPFAM" id="SSF143113">
    <property type="entry name" value="NAP-like"/>
    <property type="match status" value="1"/>
</dbReference>
<protein>
    <submittedName>
        <fullName evidence="5">Uncharacterized protein LOC101375159</fullName>
    </submittedName>
</protein>
<dbReference type="InterPro" id="IPR002164">
    <property type="entry name" value="NAP_family"/>
</dbReference>
<name>A0A9B0HE07_ODORO</name>
<organism evidence="4 5">
    <name type="scientific">Odobenus rosmarus divergens</name>
    <name type="common">Pacific walrus</name>
    <dbReference type="NCBI Taxonomy" id="9708"/>
    <lineage>
        <taxon>Eukaryota</taxon>
        <taxon>Metazoa</taxon>
        <taxon>Chordata</taxon>
        <taxon>Craniata</taxon>
        <taxon>Vertebrata</taxon>
        <taxon>Euteleostomi</taxon>
        <taxon>Mammalia</taxon>
        <taxon>Eutheria</taxon>
        <taxon>Laurasiatheria</taxon>
        <taxon>Carnivora</taxon>
        <taxon>Caniformia</taxon>
        <taxon>Pinnipedia</taxon>
        <taxon>Odobenidae</taxon>
        <taxon>Odobenus</taxon>
    </lineage>
</organism>
<sequence>MDRKAAATDEGAGGATTRLPQVAGRWSSGAHRWRPAPSRGCGPGGCMRTKLWGLAASGGRGRGLNGLGGMEPRPHAQDADRPREPNSGLAVGVAAAGLAPAPAGASPPMHLLRGGVCDWTLVIFFADTSQAIPGRSLLSQTSCSPSHQFPWEHAAGTGEFKPSVSRGCPPATRKPLPAPSYSHRGKALKSSAGAPITATWLSTWLSPLSPPEALQSELEPVNKEASRSYAWLRLRFCQRRQRHLEHLSALIRDIPGFWAKAILNHPKISAVTGDQDRDVVSYMTNLEVEELSHSKYHCRLMFSFENNPYFQNKVIIKEYHLSIAGYGPSQSTPIQWHQDYERESYSHRHHNPSLSFFNWFSAHSFAGSSRIAEVGPCDKQREGPRWAPRLLEMGL</sequence>
<feature type="compositionally biased region" description="Basic and acidic residues" evidence="3">
    <location>
        <begin position="72"/>
        <end position="84"/>
    </location>
</feature>
<proteinExistence type="inferred from homology"/>
<evidence type="ECO:0000313" key="5">
    <source>
        <dbReference type="RefSeq" id="XP_004416465.1"/>
    </source>
</evidence>
<dbReference type="PANTHER" id="PTHR11875">
    <property type="entry name" value="TESTIS-SPECIFIC Y-ENCODED PROTEIN"/>
    <property type="match status" value="1"/>
</dbReference>
<accession>A0A9B0HE07</accession>
<evidence type="ECO:0000256" key="1">
    <source>
        <dbReference type="ARBA" id="ARBA00009947"/>
    </source>
</evidence>
<dbReference type="Pfam" id="PF00956">
    <property type="entry name" value="NAP"/>
    <property type="match status" value="1"/>
</dbReference>
<feature type="region of interest" description="Disordered" evidence="3">
    <location>
        <begin position="63"/>
        <end position="87"/>
    </location>
</feature>
<feature type="region of interest" description="Disordered" evidence="3">
    <location>
        <begin position="160"/>
        <end position="184"/>
    </location>
</feature>
<evidence type="ECO:0000256" key="3">
    <source>
        <dbReference type="SAM" id="MobiDB-lite"/>
    </source>
</evidence>
<gene>
    <name evidence="5" type="primary">LOC101375159</name>
</gene>
<evidence type="ECO:0000313" key="4">
    <source>
        <dbReference type="Proteomes" id="UP000245340"/>
    </source>
</evidence>
<comment type="similarity">
    <text evidence="1 2">Belongs to the nucleosome assembly protein (NAP) family.</text>
</comment>
<feature type="region of interest" description="Disordered" evidence="3">
    <location>
        <begin position="1"/>
        <end position="42"/>
    </location>
</feature>
<dbReference type="AlphaFoldDB" id="A0A9B0HE07"/>
<dbReference type="Gene3D" id="3.30.1120.90">
    <property type="entry name" value="Nucleosome assembly protein"/>
    <property type="match status" value="1"/>
</dbReference>
<dbReference type="InterPro" id="IPR037231">
    <property type="entry name" value="NAP-like_sf"/>
</dbReference>
<keyword evidence="4" id="KW-1185">Reference proteome</keyword>
<reference evidence="5" key="1">
    <citation type="submission" date="2025-08" db="UniProtKB">
        <authorList>
            <consortium name="RefSeq"/>
        </authorList>
    </citation>
    <scope>IDENTIFICATION</scope>
</reference>
<dbReference type="GO" id="GO:0005634">
    <property type="term" value="C:nucleus"/>
    <property type="evidence" value="ECO:0007669"/>
    <property type="project" value="InterPro"/>
</dbReference>
<dbReference type="GO" id="GO:0006334">
    <property type="term" value="P:nucleosome assembly"/>
    <property type="evidence" value="ECO:0007669"/>
    <property type="project" value="InterPro"/>
</dbReference>